<evidence type="ECO:0000256" key="1">
    <source>
        <dbReference type="SAM" id="MobiDB-lite"/>
    </source>
</evidence>
<name>A0AAV7TL08_PLEWA</name>
<comment type="caution">
    <text evidence="2">The sequence shown here is derived from an EMBL/GenBank/DDBJ whole genome shotgun (WGS) entry which is preliminary data.</text>
</comment>
<feature type="compositionally biased region" description="Acidic residues" evidence="1">
    <location>
        <begin position="109"/>
        <end position="128"/>
    </location>
</feature>
<accession>A0AAV7TL08</accession>
<feature type="region of interest" description="Disordered" evidence="1">
    <location>
        <begin position="108"/>
        <end position="171"/>
    </location>
</feature>
<feature type="region of interest" description="Disordered" evidence="1">
    <location>
        <begin position="1"/>
        <end position="39"/>
    </location>
</feature>
<dbReference type="AlphaFoldDB" id="A0AAV7TL08"/>
<protein>
    <submittedName>
        <fullName evidence="2">Uncharacterized protein</fullName>
    </submittedName>
</protein>
<reference evidence="2" key="1">
    <citation type="journal article" date="2022" name="bioRxiv">
        <title>Sequencing and chromosome-scale assembly of the giantPleurodeles waltlgenome.</title>
        <authorList>
            <person name="Brown T."/>
            <person name="Elewa A."/>
            <person name="Iarovenko S."/>
            <person name="Subramanian E."/>
            <person name="Araus A.J."/>
            <person name="Petzold A."/>
            <person name="Susuki M."/>
            <person name="Suzuki K.-i.T."/>
            <person name="Hayashi T."/>
            <person name="Toyoda A."/>
            <person name="Oliveira C."/>
            <person name="Osipova E."/>
            <person name="Leigh N.D."/>
            <person name="Simon A."/>
            <person name="Yun M.H."/>
        </authorList>
    </citation>
    <scope>NUCLEOTIDE SEQUENCE</scope>
    <source>
        <strain evidence="2">20211129_DDA</strain>
        <tissue evidence="2">Liver</tissue>
    </source>
</reference>
<dbReference type="Proteomes" id="UP001066276">
    <property type="component" value="Chromosome 3_2"/>
</dbReference>
<sequence>MFKVPPQDCIPAGPQWTSPELDVEATQQSRERTNQKATERQRRRYLGFQEGNLVVVKIHRPGGKFQTPFEPEPWQVISVRGAMITATRGRQRVTRNISHFRRTGVVITSEEEGEIDDSMAEPPAEEGQTEGAQGAAPSAQHLPGESAGRGESLPRGGRYHLRPNPVSRSRS</sequence>
<evidence type="ECO:0000313" key="3">
    <source>
        <dbReference type="Proteomes" id="UP001066276"/>
    </source>
</evidence>
<organism evidence="2 3">
    <name type="scientific">Pleurodeles waltl</name>
    <name type="common">Iberian ribbed newt</name>
    <dbReference type="NCBI Taxonomy" id="8319"/>
    <lineage>
        <taxon>Eukaryota</taxon>
        <taxon>Metazoa</taxon>
        <taxon>Chordata</taxon>
        <taxon>Craniata</taxon>
        <taxon>Vertebrata</taxon>
        <taxon>Euteleostomi</taxon>
        <taxon>Amphibia</taxon>
        <taxon>Batrachia</taxon>
        <taxon>Caudata</taxon>
        <taxon>Salamandroidea</taxon>
        <taxon>Salamandridae</taxon>
        <taxon>Pleurodelinae</taxon>
        <taxon>Pleurodeles</taxon>
    </lineage>
</organism>
<proteinExistence type="predicted"/>
<feature type="compositionally biased region" description="Basic and acidic residues" evidence="1">
    <location>
        <begin position="29"/>
        <end position="39"/>
    </location>
</feature>
<evidence type="ECO:0000313" key="2">
    <source>
        <dbReference type="EMBL" id="KAJ1176910.1"/>
    </source>
</evidence>
<gene>
    <name evidence="2" type="ORF">NDU88_002177</name>
</gene>
<dbReference type="EMBL" id="JANPWB010000006">
    <property type="protein sequence ID" value="KAJ1176910.1"/>
    <property type="molecule type" value="Genomic_DNA"/>
</dbReference>
<keyword evidence="3" id="KW-1185">Reference proteome</keyword>